<comment type="similarity">
    <text evidence="1">Belongs to the SEC23/SEC24 family. SEC23 subfamily.</text>
</comment>
<keyword evidence="1" id="KW-0931">ER-Golgi transport</keyword>
<keyword evidence="1" id="KW-0472">Membrane</keyword>
<dbReference type="InterPro" id="IPR036465">
    <property type="entry name" value="vWFA_dom_sf"/>
</dbReference>
<reference evidence="2 3" key="1">
    <citation type="journal article" date="2024" name="G3 (Bethesda)">
        <title>Genome assembly of Hibiscus sabdariffa L. provides insights into metabolisms of medicinal natural products.</title>
        <authorList>
            <person name="Kim T."/>
        </authorList>
    </citation>
    <scope>NUCLEOTIDE SEQUENCE [LARGE SCALE GENOMIC DNA]</scope>
    <source>
        <strain evidence="2">TK-2024</strain>
        <tissue evidence="2">Old leaves</tissue>
    </source>
</reference>
<comment type="subcellular location">
    <subcellularLocation>
        <location evidence="1">Cytoplasmic vesicle</location>
        <location evidence="1">COPII-coated vesicle membrane</location>
        <topology evidence="1">Peripheral membrane protein</topology>
        <orientation evidence="1">Cytoplasmic side</orientation>
    </subcellularLocation>
    <subcellularLocation>
        <location evidence="1">Endoplasmic reticulum membrane</location>
        <topology evidence="1">Peripheral membrane protein</topology>
        <orientation evidence="1">Cytoplasmic side</orientation>
    </subcellularLocation>
</comment>
<dbReference type="InterPro" id="IPR037364">
    <property type="entry name" value="Sec23"/>
</dbReference>
<comment type="caution">
    <text evidence="2">The sequence shown here is derived from an EMBL/GenBank/DDBJ whole genome shotgun (WGS) entry which is preliminary data.</text>
</comment>
<keyword evidence="1" id="KW-0968">Cytoplasmic vesicle</keyword>
<keyword evidence="3" id="KW-1185">Reference proteome</keyword>
<dbReference type="SUPFAM" id="SSF53300">
    <property type="entry name" value="vWA-like"/>
    <property type="match status" value="1"/>
</dbReference>
<evidence type="ECO:0000256" key="1">
    <source>
        <dbReference type="RuleBase" id="RU365030"/>
    </source>
</evidence>
<evidence type="ECO:0000313" key="3">
    <source>
        <dbReference type="Proteomes" id="UP001472677"/>
    </source>
</evidence>
<keyword evidence="1" id="KW-0479">Metal-binding</keyword>
<keyword evidence="1" id="KW-0653">Protein transport</keyword>
<sequence>MKQAIRLLLEHTHVSFVSFGTQAQVHELEFTKITKIYVFKGSKEVSKEHVLEQLGLNASGRRLTTGYLKGLPNGYTDTGYPKGLPYGHTSRSFDFLGVFSFGFA</sequence>
<dbReference type="PANTHER" id="PTHR11141:SF0">
    <property type="entry name" value="PROTEIN TRANSPORT PROTEIN SEC23"/>
    <property type="match status" value="1"/>
</dbReference>
<organism evidence="2 3">
    <name type="scientific">Hibiscus sabdariffa</name>
    <name type="common">roselle</name>
    <dbReference type="NCBI Taxonomy" id="183260"/>
    <lineage>
        <taxon>Eukaryota</taxon>
        <taxon>Viridiplantae</taxon>
        <taxon>Streptophyta</taxon>
        <taxon>Embryophyta</taxon>
        <taxon>Tracheophyta</taxon>
        <taxon>Spermatophyta</taxon>
        <taxon>Magnoliopsida</taxon>
        <taxon>eudicotyledons</taxon>
        <taxon>Gunneridae</taxon>
        <taxon>Pentapetalae</taxon>
        <taxon>rosids</taxon>
        <taxon>malvids</taxon>
        <taxon>Malvales</taxon>
        <taxon>Malvaceae</taxon>
        <taxon>Malvoideae</taxon>
        <taxon>Hibiscus</taxon>
    </lineage>
</organism>
<comment type="function">
    <text evidence="1">Component of the coat protein complex II (COPII) which promotes the formation of transport vesicles from the endoplasmic reticulum (ER). The coat has two main functions, the physical deformation of the endoplasmic reticulum membrane into vesicles and the selection of cargo molecules.</text>
</comment>
<dbReference type="Proteomes" id="UP001472677">
    <property type="component" value="Unassembled WGS sequence"/>
</dbReference>
<keyword evidence="1" id="KW-0256">Endoplasmic reticulum</keyword>
<accession>A0ABR2EPU1</accession>
<keyword evidence="1" id="KW-0963">Cytoplasm</keyword>
<proteinExistence type="inferred from homology"/>
<evidence type="ECO:0000313" key="2">
    <source>
        <dbReference type="EMBL" id="KAK8564013.1"/>
    </source>
</evidence>
<keyword evidence="1" id="KW-0813">Transport</keyword>
<name>A0ABR2EPU1_9ROSI</name>
<dbReference type="PANTHER" id="PTHR11141">
    <property type="entry name" value="PROTEIN TRANSPORT PROTEIN SEC23"/>
    <property type="match status" value="1"/>
</dbReference>
<dbReference type="EMBL" id="JBBPBM010000011">
    <property type="protein sequence ID" value="KAK8564013.1"/>
    <property type="molecule type" value="Genomic_DNA"/>
</dbReference>
<protein>
    <recommendedName>
        <fullName evidence="1">Protein transport protein SEC23</fullName>
    </recommendedName>
</protein>
<keyword evidence="1" id="KW-0862">Zinc</keyword>
<gene>
    <name evidence="2" type="ORF">V6N12_036145</name>
</gene>
<dbReference type="Gene3D" id="3.40.50.410">
    <property type="entry name" value="von Willebrand factor, type A domain"/>
    <property type="match status" value="1"/>
</dbReference>